<dbReference type="InterPro" id="IPR035899">
    <property type="entry name" value="DBL_dom_sf"/>
</dbReference>
<evidence type="ECO:0000256" key="4">
    <source>
        <dbReference type="ARBA" id="ARBA00022448"/>
    </source>
</evidence>
<reference evidence="19" key="1">
    <citation type="submission" date="2017-02" db="UniProtKB">
        <authorList>
            <consortium name="WormBaseParasite"/>
        </authorList>
    </citation>
    <scope>IDENTIFICATION</scope>
</reference>
<gene>
    <name evidence="17" type="ORF">HNAJ_LOCUS11904</name>
</gene>
<dbReference type="CDD" id="cd12441">
    <property type="entry name" value="RRM_Nup53_like"/>
    <property type="match status" value="1"/>
</dbReference>
<dbReference type="GO" id="GO:0003676">
    <property type="term" value="F:nucleic acid binding"/>
    <property type="evidence" value="ECO:0007669"/>
    <property type="project" value="InterPro"/>
</dbReference>
<dbReference type="GO" id="GO:0044615">
    <property type="term" value="C:nuclear pore nuclear basket"/>
    <property type="evidence" value="ECO:0007669"/>
    <property type="project" value="TreeGrafter"/>
</dbReference>
<dbReference type="PROSITE" id="PS50010">
    <property type="entry name" value="DH_2"/>
    <property type="match status" value="1"/>
</dbReference>
<dbReference type="GO" id="GO:0005085">
    <property type="term" value="F:guanyl-nucleotide exchange factor activity"/>
    <property type="evidence" value="ECO:0007669"/>
    <property type="project" value="InterPro"/>
</dbReference>
<proteinExistence type="inferred from homology"/>
<dbReference type="Gene3D" id="2.30.29.30">
    <property type="entry name" value="Pleckstrin-homology domain (PH domain)/Phosphotyrosine-binding domain (PTB)"/>
    <property type="match status" value="1"/>
</dbReference>
<dbReference type="SMART" id="SM00325">
    <property type="entry name" value="RhoGEF"/>
    <property type="match status" value="1"/>
</dbReference>
<dbReference type="WBParaSite" id="HNAJ_0001191501-mRNA-1">
    <property type="protein sequence ID" value="HNAJ_0001191501-mRNA-1"/>
    <property type="gene ID" value="HNAJ_0001191501"/>
</dbReference>
<organism evidence="19">
    <name type="scientific">Rodentolepis nana</name>
    <name type="common">Dwarf tapeworm</name>
    <name type="synonym">Hymenolepis nana</name>
    <dbReference type="NCBI Taxonomy" id="102285"/>
    <lineage>
        <taxon>Eukaryota</taxon>
        <taxon>Metazoa</taxon>
        <taxon>Spiralia</taxon>
        <taxon>Lophotrochozoa</taxon>
        <taxon>Platyhelminthes</taxon>
        <taxon>Cestoda</taxon>
        <taxon>Eucestoda</taxon>
        <taxon>Cyclophyllidea</taxon>
        <taxon>Hymenolepididae</taxon>
        <taxon>Rodentolepis</taxon>
    </lineage>
</organism>
<keyword evidence="5 12" id="KW-0509">mRNA transport</keyword>
<dbReference type="GO" id="GO:0005543">
    <property type="term" value="F:phospholipid binding"/>
    <property type="evidence" value="ECO:0007669"/>
    <property type="project" value="TreeGrafter"/>
</dbReference>
<keyword evidence="7" id="KW-0811">Translocation</keyword>
<dbReference type="GO" id="GO:0017056">
    <property type="term" value="F:structural constituent of nuclear pore"/>
    <property type="evidence" value="ECO:0007669"/>
    <property type="project" value="TreeGrafter"/>
</dbReference>
<protein>
    <recommendedName>
        <fullName evidence="3">Nucleoporin NUP35</fullName>
    </recommendedName>
    <alternativeName>
        <fullName evidence="11">35 kDa nucleoporin</fullName>
    </alternativeName>
    <alternativeName>
        <fullName evidence="10">Nucleoporin NUP53</fullName>
    </alternativeName>
</protein>
<name>A0A0R3TVQ5_RODNA</name>
<dbReference type="InterPro" id="IPR000219">
    <property type="entry name" value="DH_dom"/>
</dbReference>
<comment type="subcellular location">
    <subcellularLocation>
        <location evidence="1">Nucleus</location>
        <location evidence="1">Nuclear pore complex</location>
    </subcellularLocation>
</comment>
<evidence type="ECO:0000313" key="18">
    <source>
        <dbReference type="Proteomes" id="UP000278807"/>
    </source>
</evidence>
<evidence type="ECO:0000259" key="15">
    <source>
        <dbReference type="PROSITE" id="PS50010"/>
    </source>
</evidence>
<dbReference type="AlphaFoldDB" id="A0A0R3TVQ5"/>
<evidence type="ECO:0000256" key="11">
    <source>
        <dbReference type="ARBA" id="ARBA00030250"/>
    </source>
</evidence>
<evidence type="ECO:0000256" key="13">
    <source>
        <dbReference type="SAM" id="Coils"/>
    </source>
</evidence>
<dbReference type="Pfam" id="PF00621">
    <property type="entry name" value="RhoGEF"/>
    <property type="match status" value="1"/>
</dbReference>
<comment type="similarity">
    <text evidence="2">Belongs to the Nup35 family.</text>
</comment>
<dbReference type="Proteomes" id="UP000278807">
    <property type="component" value="Unassembled WGS sequence"/>
</dbReference>
<feature type="domain" description="RRM Nup35-type" evidence="16">
    <location>
        <begin position="176"/>
        <end position="256"/>
    </location>
</feature>
<feature type="compositionally biased region" description="Polar residues" evidence="14">
    <location>
        <begin position="103"/>
        <end position="113"/>
    </location>
</feature>
<sequence>MQVSDYGTPKCLRQSPSRNTRPSEPMSPESTQVQMVNSSNRQFVPGFLMGDLRSSPQNGYVSPLLKSPNQTSTINHPTKTVQARLSGIKSPTFERSGRRHASPPTQSLWSSANQRKNFEVENMASESGGSVQHNLNISNNFLTPSRPDVASLKYSSPFQSPIQMNSLDVSRRDGDDETATWVTVFGYDQAQANSVLQHFSHIGTIEKYVITNGGNWMNIKYANKIQARCALNRNGRVLDGKIMIGVRKCTDLSALNSVDAVSTVNQDIMTDRSDSSDSRESLISGNKNGVFSKPSEPILPAPKLGSPLVRGGVRNGVVKMESSEGFNQSFCGRGDSVSGPIRNGSSGLSRHSSMRPLAAPYQPPPRCQVTRANQFQTFKIDFLIPELFKDNKQTNPERPIRRYRRLSNVVNSTIRAIRQQSEENRKQSQQIHLEIETRNRVKTLLASAKNGSFGTDEPVLSQKKSKKLENLSKELFDTEKRYLESLRILKEASDRVQTIESDHKDALRDVFKEIPSLHMLHGIIDSRFYKTPDKEPNLAWFIQIFTSAEISPFMNIYRTFLSRVGVKYETLQYIYEKDKLFQQFCQSLVLTSQFSEQHTQSIPGMYIGIQSRLMRYQLLLQKISDLLLDEINKERCDCALKITINVLKSSEEEVSKNEMISKAILINSKLEGRKNKSDKLSLFIRSGPCLKIPRRSVNHKPLNRHLFLFSDYLILTDPEVLATSHYMVKSELTIVSMIVKH</sequence>
<dbReference type="STRING" id="102285.A0A0R3TVQ5"/>
<keyword evidence="8 12" id="KW-0906">Nuclear pore complex</keyword>
<dbReference type="SUPFAM" id="SSF54928">
    <property type="entry name" value="RNA-binding domain, RBD"/>
    <property type="match status" value="1"/>
</dbReference>
<dbReference type="OrthoDB" id="3365060at2759"/>
<evidence type="ECO:0000259" key="16">
    <source>
        <dbReference type="PROSITE" id="PS51472"/>
    </source>
</evidence>
<evidence type="ECO:0000313" key="17">
    <source>
        <dbReference type="EMBL" id="VDO11663.1"/>
    </source>
</evidence>
<dbReference type="EMBL" id="UZAE01013875">
    <property type="protein sequence ID" value="VDO11663.1"/>
    <property type="molecule type" value="Genomic_DNA"/>
</dbReference>
<evidence type="ECO:0000313" key="19">
    <source>
        <dbReference type="WBParaSite" id="HNAJ_0001191501-mRNA-1"/>
    </source>
</evidence>
<evidence type="ECO:0000256" key="9">
    <source>
        <dbReference type="ARBA" id="ARBA00023242"/>
    </source>
</evidence>
<dbReference type="InterPro" id="IPR012677">
    <property type="entry name" value="Nucleotide-bd_a/b_plait_sf"/>
</dbReference>
<dbReference type="PANTHER" id="PTHR21527:SF6">
    <property type="entry name" value="NUCLEOPORIN NUP35"/>
    <property type="match status" value="1"/>
</dbReference>
<evidence type="ECO:0000256" key="1">
    <source>
        <dbReference type="ARBA" id="ARBA00004567"/>
    </source>
</evidence>
<keyword evidence="6" id="KW-0653">Protein transport</keyword>
<evidence type="ECO:0000256" key="6">
    <source>
        <dbReference type="ARBA" id="ARBA00022927"/>
    </source>
</evidence>
<reference evidence="17 18" key="2">
    <citation type="submission" date="2018-11" db="EMBL/GenBank/DDBJ databases">
        <authorList>
            <consortium name="Pathogen Informatics"/>
        </authorList>
    </citation>
    <scope>NUCLEOTIDE SEQUENCE [LARGE SCALE GENOMIC DNA]</scope>
</reference>
<evidence type="ECO:0000256" key="3">
    <source>
        <dbReference type="ARBA" id="ARBA00016439"/>
    </source>
</evidence>
<evidence type="ECO:0000256" key="12">
    <source>
        <dbReference type="PROSITE-ProRule" id="PRU00804"/>
    </source>
</evidence>
<evidence type="ECO:0000256" key="14">
    <source>
        <dbReference type="SAM" id="MobiDB-lite"/>
    </source>
</evidence>
<dbReference type="PANTHER" id="PTHR21527">
    <property type="entry name" value="NUCLEOPORIN NUP35"/>
    <property type="match status" value="1"/>
</dbReference>
<feature type="coiled-coil region" evidence="13">
    <location>
        <begin position="461"/>
        <end position="509"/>
    </location>
</feature>
<dbReference type="SUPFAM" id="SSF48065">
    <property type="entry name" value="DBL homology domain (DH-domain)"/>
    <property type="match status" value="1"/>
</dbReference>
<evidence type="ECO:0000256" key="8">
    <source>
        <dbReference type="ARBA" id="ARBA00023132"/>
    </source>
</evidence>
<dbReference type="GO" id="GO:0006607">
    <property type="term" value="P:NLS-bearing protein import into nucleus"/>
    <property type="evidence" value="ECO:0007669"/>
    <property type="project" value="TreeGrafter"/>
</dbReference>
<dbReference type="Gene3D" id="3.30.70.330">
    <property type="match status" value="1"/>
</dbReference>
<feature type="region of interest" description="Disordered" evidence="14">
    <location>
        <begin position="66"/>
        <end position="113"/>
    </location>
</feature>
<feature type="compositionally biased region" description="Polar residues" evidence="14">
    <location>
        <begin position="14"/>
        <end position="30"/>
    </location>
</feature>
<dbReference type="GO" id="GO:0006999">
    <property type="term" value="P:nuclear pore organization"/>
    <property type="evidence" value="ECO:0007669"/>
    <property type="project" value="TreeGrafter"/>
</dbReference>
<dbReference type="Pfam" id="PF05172">
    <property type="entry name" value="RRM_Nup35"/>
    <property type="match status" value="1"/>
</dbReference>
<keyword evidence="13" id="KW-0175">Coiled coil</keyword>
<evidence type="ECO:0000256" key="5">
    <source>
        <dbReference type="ARBA" id="ARBA00022816"/>
    </source>
</evidence>
<feature type="domain" description="DH" evidence="15">
    <location>
        <begin position="467"/>
        <end position="653"/>
    </location>
</feature>
<keyword evidence="4 12" id="KW-0813">Transport</keyword>
<accession>A0A0R3TVQ5</accession>
<evidence type="ECO:0000256" key="10">
    <source>
        <dbReference type="ARBA" id="ARBA00029997"/>
    </source>
</evidence>
<dbReference type="Gene3D" id="1.20.900.10">
    <property type="entry name" value="Dbl homology (DH) domain"/>
    <property type="match status" value="1"/>
</dbReference>
<keyword evidence="9 12" id="KW-0539">Nucleus</keyword>
<dbReference type="InterPro" id="IPR011993">
    <property type="entry name" value="PH-like_dom_sf"/>
</dbReference>
<feature type="compositionally biased region" description="Polar residues" evidence="14">
    <location>
        <begin position="67"/>
        <end position="83"/>
    </location>
</feature>
<dbReference type="GO" id="GO:0044613">
    <property type="term" value="C:nuclear pore central transport channel"/>
    <property type="evidence" value="ECO:0007669"/>
    <property type="project" value="TreeGrafter"/>
</dbReference>
<dbReference type="InterPro" id="IPR035979">
    <property type="entry name" value="RBD_domain_sf"/>
</dbReference>
<dbReference type="GO" id="GO:0051028">
    <property type="term" value="P:mRNA transport"/>
    <property type="evidence" value="ECO:0007669"/>
    <property type="project" value="UniProtKB-UniRule"/>
</dbReference>
<keyword evidence="18" id="KW-1185">Reference proteome</keyword>
<evidence type="ECO:0000256" key="7">
    <source>
        <dbReference type="ARBA" id="ARBA00023010"/>
    </source>
</evidence>
<feature type="region of interest" description="Disordered" evidence="14">
    <location>
        <begin position="1"/>
        <end position="30"/>
    </location>
</feature>
<evidence type="ECO:0000256" key="2">
    <source>
        <dbReference type="ARBA" id="ARBA00009454"/>
    </source>
</evidence>
<dbReference type="InterPro" id="IPR007846">
    <property type="entry name" value="RRM_NUP35_dom"/>
</dbReference>
<dbReference type="PROSITE" id="PS51472">
    <property type="entry name" value="RRM_NUP35"/>
    <property type="match status" value="1"/>
</dbReference>
<dbReference type="FunFam" id="3.30.70.330:FF:000095">
    <property type="entry name" value="Putative Nucleoporin NUP53"/>
    <property type="match status" value="1"/>
</dbReference>